<keyword evidence="3 7" id="KW-0819">tRNA processing</keyword>
<evidence type="ECO:0000256" key="6">
    <source>
        <dbReference type="ARBA" id="ARBA00048539"/>
    </source>
</evidence>
<dbReference type="Gene3D" id="3.40.50.620">
    <property type="entry name" value="HUPs"/>
    <property type="match status" value="1"/>
</dbReference>
<accession>A0A939GY65</accession>
<evidence type="ECO:0000259" key="9">
    <source>
        <dbReference type="Pfam" id="PF09179"/>
    </source>
</evidence>
<dbReference type="HAMAP" id="MF_01161">
    <property type="entry name" value="tRNA_Ile_lys_synt"/>
    <property type="match status" value="1"/>
</dbReference>
<comment type="caution">
    <text evidence="10">The sequence shown here is derived from an EMBL/GenBank/DDBJ whole genome shotgun (WGS) entry which is preliminary data.</text>
</comment>
<keyword evidence="1 7" id="KW-0963">Cytoplasm</keyword>
<evidence type="ECO:0000256" key="4">
    <source>
        <dbReference type="ARBA" id="ARBA00022741"/>
    </source>
</evidence>
<dbReference type="CDD" id="cd01992">
    <property type="entry name" value="TilS_N"/>
    <property type="match status" value="1"/>
</dbReference>
<dbReference type="InterPro" id="IPR012094">
    <property type="entry name" value="tRNA_Ile_lys_synt"/>
</dbReference>
<evidence type="ECO:0000256" key="2">
    <source>
        <dbReference type="ARBA" id="ARBA00022598"/>
    </source>
</evidence>
<evidence type="ECO:0000313" key="10">
    <source>
        <dbReference type="EMBL" id="MBO1249472.1"/>
    </source>
</evidence>
<keyword evidence="11" id="KW-1185">Reference proteome</keyword>
<comment type="subcellular location">
    <subcellularLocation>
        <location evidence="7">Cytoplasm</location>
    </subcellularLocation>
</comment>
<dbReference type="EMBL" id="JAFNME010000010">
    <property type="protein sequence ID" value="MBO1249472.1"/>
    <property type="molecule type" value="Genomic_DNA"/>
</dbReference>
<feature type="binding site" evidence="7">
    <location>
        <begin position="23"/>
        <end position="28"/>
    </location>
    <ligand>
        <name>ATP</name>
        <dbReference type="ChEBI" id="CHEBI:30616"/>
    </ligand>
</feature>
<dbReference type="InterPro" id="IPR015262">
    <property type="entry name" value="tRNA_Ile_lys_synt_subst-bd"/>
</dbReference>
<dbReference type="EC" id="6.3.4.19" evidence="7"/>
<organism evidence="10 11">
    <name type="scientific">Comamonas denitrificans</name>
    <dbReference type="NCBI Taxonomy" id="117506"/>
    <lineage>
        <taxon>Bacteria</taxon>
        <taxon>Pseudomonadati</taxon>
        <taxon>Pseudomonadota</taxon>
        <taxon>Betaproteobacteria</taxon>
        <taxon>Burkholderiales</taxon>
        <taxon>Comamonadaceae</taxon>
        <taxon>Comamonas</taxon>
    </lineage>
</organism>
<feature type="domain" description="tRNA(Ile)-lysidine/2-thiocytidine synthase N-terminal" evidence="8">
    <location>
        <begin position="19"/>
        <end position="198"/>
    </location>
</feature>
<dbReference type="Gene3D" id="1.20.59.20">
    <property type="match status" value="1"/>
</dbReference>
<protein>
    <recommendedName>
        <fullName evidence="7">tRNA(Ile)-lysidine synthase</fullName>
        <ecNumber evidence="7">6.3.4.19</ecNumber>
    </recommendedName>
    <alternativeName>
        <fullName evidence="7">tRNA(Ile)-2-lysyl-cytidine synthase</fullName>
    </alternativeName>
    <alternativeName>
        <fullName evidence="7">tRNA(Ile)-lysidine synthetase</fullName>
    </alternativeName>
</protein>
<evidence type="ECO:0000256" key="5">
    <source>
        <dbReference type="ARBA" id="ARBA00022840"/>
    </source>
</evidence>
<dbReference type="Pfam" id="PF09179">
    <property type="entry name" value="TilS"/>
    <property type="match status" value="1"/>
</dbReference>
<keyword evidence="2 7" id="KW-0436">Ligase</keyword>
<dbReference type="SUPFAM" id="SSF82829">
    <property type="entry name" value="MesJ substrate recognition domain-like"/>
    <property type="match status" value="1"/>
</dbReference>
<dbReference type="GO" id="GO:0005524">
    <property type="term" value="F:ATP binding"/>
    <property type="evidence" value="ECO:0007669"/>
    <property type="project" value="UniProtKB-UniRule"/>
</dbReference>
<comment type="similarity">
    <text evidence="7">Belongs to the tRNA(Ile)-lysidine synthase family.</text>
</comment>
<dbReference type="AlphaFoldDB" id="A0A939GY65"/>
<gene>
    <name evidence="7 10" type="primary">tilS</name>
    <name evidence="10" type="ORF">J1777_06445</name>
</gene>
<sequence>MTPAFAQALAAFSPQLPLAVAYSGGADSSALLRACAQRWPGQVLAVHVHHGLQAAGDDFLQHCQSVCAQLAIPLAVARVDARHCPGQSPEEAARQHRYAALCDLARSHFAQPAASIALAQHADDQVETLLLALSRGAGVAGLAAMPAHWQAEGLHWHRPLLAVPGQDLRRWLEQMQAPWVEDPSNADERFTRNRIRHKLLPVLEAVFPQFRTTFARSCAHAAQAKGLLETLAQQDAATTGLPPLIAALQKLPTERQTNLLRYWLLHHHGTTPSTAQIQALLVQIAACRTRGHHIQIKMGSGFVCRKGANLYWYNPQVLVQKP</sequence>
<proteinExistence type="inferred from homology"/>
<dbReference type="GO" id="GO:0006400">
    <property type="term" value="P:tRNA modification"/>
    <property type="evidence" value="ECO:0007669"/>
    <property type="project" value="UniProtKB-UniRule"/>
</dbReference>
<dbReference type="InterPro" id="IPR011063">
    <property type="entry name" value="TilS/TtcA_N"/>
</dbReference>
<keyword evidence="5 7" id="KW-0067">ATP-binding</keyword>
<dbReference type="RefSeq" id="WP_207574992.1">
    <property type="nucleotide sequence ID" value="NZ_JAFNME010000010.1"/>
</dbReference>
<evidence type="ECO:0000313" key="11">
    <source>
        <dbReference type="Proteomes" id="UP000664731"/>
    </source>
</evidence>
<evidence type="ECO:0000259" key="8">
    <source>
        <dbReference type="Pfam" id="PF01171"/>
    </source>
</evidence>
<dbReference type="Proteomes" id="UP000664731">
    <property type="component" value="Unassembled WGS sequence"/>
</dbReference>
<comment type="domain">
    <text evidence="7">The N-terminal region contains the highly conserved SGGXDS motif, predicted to be a P-loop motif involved in ATP binding.</text>
</comment>
<dbReference type="PANTHER" id="PTHR43033:SF1">
    <property type="entry name" value="TRNA(ILE)-LYSIDINE SYNTHASE-RELATED"/>
    <property type="match status" value="1"/>
</dbReference>
<evidence type="ECO:0000256" key="7">
    <source>
        <dbReference type="HAMAP-Rule" id="MF_01161"/>
    </source>
</evidence>
<dbReference type="PANTHER" id="PTHR43033">
    <property type="entry name" value="TRNA(ILE)-LYSIDINE SYNTHASE-RELATED"/>
    <property type="match status" value="1"/>
</dbReference>
<dbReference type="NCBIfam" id="TIGR02432">
    <property type="entry name" value="lysidine_TilS_N"/>
    <property type="match status" value="1"/>
</dbReference>
<dbReference type="GO" id="GO:0032267">
    <property type="term" value="F:tRNA(Ile)-lysidine synthase activity"/>
    <property type="evidence" value="ECO:0007669"/>
    <property type="project" value="UniProtKB-EC"/>
</dbReference>
<name>A0A939GY65_9BURK</name>
<comment type="function">
    <text evidence="7">Ligates lysine onto the cytidine present at position 34 of the AUA codon-specific tRNA(Ile) that contains the anticodon CAU, in an ATP-dependent manner. Cytidine is converted to lysidine, thus changing the amino acid specificity of the tRNA from methionine to isoleucine.</text>
</comment>
<comment type="catalytic activity">
    <reaction evidence="6 7">
        <text>cytidine(34) in tRNA(Ile2) + L-lysine + ATP = lysidine(34) in tRNA(Ile2) + AMP + diphosphate + H(+)</text>
        <dbReference type="Rhea" id="RHEA:43744"/>
        <dbReference type="Rhea" id="RHEA-COMP:10625"/>
        <dbReference type="Rhea" id="RHEA-COMP:10670"/>
        <dbReference type="ChEBI" id="CHEBI:15378"/>
        <dbReference type="ChEBI" id="CHEBI:30616"/>
        <dbReference type="ChEBI" id="CHEBI:32551"/>
        <dbReference type="ChEBI" id="CHEBI:33019"/>
        <dbReference type="ChEBI" id="CHEBI:82748"/>
        <dbReference type="ChEBI" id="CHEBI:83665"/>
        <dbReference type="ChEBI" id="CHEBI:456215"/>
        <dbReference type="EC" id="6.3.4.19"/>
    </reaction>
</comment>
<evidence type="ECO:0000256" key="1">
    <source>
        <dbReference type="ARBA" id="ARBA00022490"/>
    </source>
</evidence>
<keyword evidence="4 7" id="KW-0547">Nucleotide-binding</keyword>
<feature type="domain" description="tRNA(Ile)-lysidine synthase substrate-binding" evidence="9">
    <location>
        <begin position="245"/>
        <end position="311"/>
    </location>
</feature>
<dbReference type="GO" id="GO:0005737">
    <property type="term" value="C:cytoplasm"/>
    <property type="evidence" value="ECO:0007669"/>
    <property type="project" value="UniProtKB-SubCell"/>
</dbReference>
<dbReference type="InterPro" id="IPR012795">
    <property type="entry name" value="tRNA_Ile_lys_synt_N"/>
</dbReference>
<evidence type="ECO:0000256" key="3">
    <source>
        <dbReference type="ARBA" id="ARBA00022694"/>
    </source>
</evidence>
<dbReference type="SUPFAM" id="SSF52402">
    <property type="entry name" value="Adenine nucleotide alpha hydrolases-like"/>
    <property type="match status" value="1"/>
</dbReference>
<reference evidence="10" key="1">
    <citation type="submission" date="2021-03" db="EMBL/GenBank/DDBJ databases">
        <title>Comamonas denitrificans.</title>
        <authorList>
            <person name="Finster K."/>
        </authorList>
    </citation>
    <scope>NUCLEOTIDE SEQUENCE</scope>
    <source>
        <strain evidence="10">MM2021_4</strain>
    </source>
</reference>
<dbReference type="Pfam" id="PF01171">
    <property type="entry name" value="ATP_bind_3"/>
    <property type="match status" value="1"/>
</dbReference>
<dbReference type="InterPro" id="IPR014729">
    <property type="entry name" value="Rossmann-like_a/b/a_fold"/>
</dbReference>